<dbReference type="AlphaFoldDB" id="A0A2W5TM95"/>
<feature type="transmembrane region" description="Helical" evidence="1">
    <location>
        <begin position="6"/>
        <end position="26"/>
    </location>
</feature>
<dbReference type="Proteomes" id="UP000249282">
    <property type="component" value="Unassembled WGS sequence"/>
</dbReference>
<dbReference type="PROSITE" id="PS51257">
    <property type="entry name" value="PROKAR_LIPOPROTEIN"/>
    <property type="match status" value="1"/>
</dbReference>
<evidence type="ECO:0000256" key="1">
    <source>
        <dbReference type="SAM" id="Phobius"/>
    </source>
</evidence>
<organism evidence="2 3">
    <name type="scientific">Acinetobacter johnsonii</name>
    <dbReference type="NCBI Taxonomy" id="40214"/>
    <lineage>
        <taxon>Bacteria</taxon>
        <taxon>Pseudomonadati</taxon>
        <taxon>Pseudomonadota</taxon>
        <taxon>Gammaproteobacteria</taxon>
        <taxon>Moraxellales</taxon>
        <taxon>Moraxellaceae</taxon>
        <taxon>Acinetobacter</taxon>
    </lineage>
</organism>
<protein>
    <recommendedName>
        <fullName evidence="4">Lipoprotein</fullName>
    </recommendedName>
</protein>
<sequence length="239" mass="27163">MKIKPFYSLLTIGYLCTSLFLTGCIANKEIGHHSRSLFQKYEAKYEWVTLLEDDVIAFGKLSKVLPNEPTDSIVVAGNKYSYLINKGGADFIELISQLNPQYIHINRELDFYSSGLNSNKFSGTFKFSYVPPNGILSPEERLLFKKYGVAPCNCSKAEQQDHLFSLEISGTIYPKIENATDLKPLSHPYKVRIMYYDNQSGYIKMSRREKLSAILLLPLTIAIDIIQLPLKALDITYQP</sequence>
<proteinExistence type="predicted"/>
<gene>
    <name evidence="2" type="ORF">DI542_12390</name>
</gene>
<feature type="transmembrane region" description="Helical" evidence="1">
    <location>
        <begin position="211"/>
        <end position="230"/>
    </location>
</feature>
<evidence type="ECO:0008006" key="4">
    <source>
        <dbReference type="Google" id="ProtNLM"/>
    </source>
</evidence>
<keyword evidence="1" id="KW-1133">Transmembrane helix</keyword>
<comment type="caution">
    <text evidence="2">The sequence shown here is derived from an EMBL/GenBank/DDBJ whole genome shotgun (WGS) entry which is preliminary data.</text>
</comment>
<evidence type="ECO:0000313" key="2">
    <source>
        <dbReference type="EMBL" id="PZQ87200.1"/>
    </source>
</evidence>
<evidence type="ECO:0000313" key="3">
    <source>
        <dbReference type="Proteomes" id="UP000249282"/>
    </source>
</evidence>
<keyword evidence="1" id="KW-0472">Membrane</keyword>
<accession>A0A2W5TM95</accession>
<reference evidence="2 3" key="1">
    <citation type="submission" date="2017-11" db="EMBL/GenBank/DDBJ databases">
        <title>Infants hospitalized years apart are colonized by the same room-sourced microbial strains.</title>
        <authorList>
            <person name="Brooks B."/>
            <person name="Olm M.R."/>
            <person name="Firek B.A."/>
            <person name="Baker R."/>
            <person name="Thomas B.C."/>
            <person name="Morowitz M.J."/>
            <person name="Banfield J.F."/>
        </authorList>
    </citation>
    <scope>NUCLEOTIDE SEQUENCE [LARGE SCALE GENOMIC DNA]</scope>
    <source>
        <strain evidence="2">S2_003_000_R3_20</strain>
    </source>
</reference>
<name>A0A2W5TM95_ACIJO</name>
<dbReference type="EMBL" id="QFQJ01000071">
    <property type="protein sequence ID" value="PZQ87200.1"/>
    <property type="molecule type" value="Genomic_DNA"/>
</dbReference>
<keyword evidence="1" id="KW-0812">Transmembrane</keyword>